<dbReference type="eggNOG" id="COG1926">
    <property type="taxonomic scope" value="Bacteria"/>
</dbReference>
<accession>E8T4G1</accession>
<organism evidence="2 3">
    <name type="scientific">Thermovibrio ammonificans (strain DSM 15698 / JCM 12110 / HB-1)</name>
    <dbReference type="NCBI Taxonomy" id="648996"/>
    <lineage>
        <taxon>Bacteria</taxon>
        <taxon>Pseudomonadati</taxon>
        <taxon>Aquificota</taxon>
        <taxon>Aquificia</taxon>
        <taxon>Desulfurobacteriales</taxon>
        <taxon>Desulfurobacteriaceae</taxon>
        <taxon>Thermovibrio</taxon>
    </lineage>
</organism>
<dbReference type="HOGENOM" id="CLU_083583_0_0_0"/>
<keyword evidence="2" id="KW-0808">Transferase</keyword>
<dbReference type="GO" id="GO:0016757">
    <property type="term" value="F:glycosyltransferase activity"/>
    <property type="evidence" value="ECO:0007669"/>
    <property type="project" value="UniProtKB-KW"/>
</dbReference>
<dbReference type="Proteomes" id="UP000006362">
    <property type="component" value="Chromosome"/>
</dbReference>
<evidence type="ECO:0000313" key="3">
    <source>
        <dbReference type="Proteomes" id="UP000006362"/>
    </source>
</evidence>
<dbReference type="InterPro" id="IPR029057">
    <property type="entry name" value="PRTase-like"/>
</dbReference>
<evidence type="ECO:0000313" key="2">
    <source>
        <dbReference type="EMBL" id="ADU96296.1"/>
    </source>
</evidence>
<evidence type="ECO:0000259" key="1">
    <source>
        <dbReference type="Pfam" id="PF00156"/>
    </source>
</evidence>
<dbReference type="Gene3D" id="3.30.1310.20">
    <property type="entry name" value="PRTase-like"/>
    <property type="match status" value="1"/>
</dbReference>
<gene>
    <name evidence="2" type="ordered locus">Theam_0323</name>
</gene>
<sequence>MNVLLFENRFDAGLKLAEQLQIPDNAVLFAVPRGGVPVAYAVAVEKELPLDLVVVKKLPAPWNPEAGFGAMAPDGTVFWADTLGGRVSMDTVVEVGRKVLEEVKRRERVYRGSSRYPDLFGRLAVVIDDGFASGYTAARGASFLRWLQPERIWCVAPVCSEKALKVLREFCDRVFCLHVSRELPFAVASFYADFHDLTDEEVLAYLQDLRRRGLLLTEES</sequence>
<dbReference type="InterPro" id="IPR000836">
    <property type="entry name" value="PRTase_dom"/>
</dbReference>
<dbReference type="EMBL" id="CP002444">
    <property type="protein sequence ID" value="ADU96296.1"/>
    <property type="molecule type" value="Genomic_DNA"/>
</dbReference>
<keyword evidence="2" id="KW-0328">Glycosyltransferase</keyword>
<reference evidence="2" key="1">
    <citation type="submission" date="2011-01" db="EMBL/GenBank/DDBJ databases">
        <title>Complete sequence of chromosome of Thermovibrio ammonificans HB-1.</title>
        <authorList>
            <consortium name="US DOE Joint Genome Institute"/>
            <person name="Lucas S."/>
            <person name="Copeland A."/>
            <person name="Lapidus A."/>
            <person name="Cheng J.-F."/>
            <person name="Goodwin L."/>
            <person name="Pitluck S."/>
            <person name="Davenport K."/>
            <person name="Detter J.C."/>
            <person name="Han C."/>
            <person name="Tapia R."/>
            <person name="Land M."/>
            <person name="Hauser L."/>
            <person name="Kyrpides N."/>
            <person name="Ivanova N."/>
            <person name="Ovchinnikova G."/>
            <person name="Vetriani C."/>
            <person name="Woyke T."/>
        </authorList>
    </citation>
    <scope>NUCLEOTIDE SEQUENCE [LARGE SCALE GENOMIC DNA]</scope>
    <source>
        <strain evidence="2">HB-1</strain>
    </source>
</reference>
<dbReference type="Gene3D" id="3.40.50.2020">
    <property type="match status" value="1"/>
</dbReference>
<dbReference type="CDD" id="cd06223">
    <property type="entry name" value="PRTases_typeI"/>
    <property type="match status" value="1"/>
</dbReference>
<dbReference type="STRING" id="648996.Theam_0323"/>
<protein>
    <submittedName>
        <fullName evidence="2">Phosphoribosyltransferase</fullName>
    </submittedName>
</protein>
<dbReference type="KEGG" id="tam:Theam_0323"/>
<feature type="domain" description="Phosphoribosyltransferase" evidence="1">
    <location>
        <begin position="25"/>
        <end position="188"/>
    </location>
</feature>
<name>E8T4G1_THEA1</name>
<dbReference type="Pfam" id="PF00156">
    <property type="entry name" value="Pribosyltran"/>
    <property type="match status" value="1"/>
</dbReference>
<dbReference type="SUPFAM" id="SSF53271">
    <property type="entry name" value="PRTase-like"/>
    <property type="match status" value="1"/>
</dbReference>
<dbReference type="AlphaFoldDB" id="E8T4G1"/>
<proteinExistence type="predicted"/>
<keyword evidence="3" id="KW-1185">Reference proteome</keyword>